<keyword evidence="3" id="KW-0813">Transport</keyword>
<dbReference type="AlphaFoldDB" id="A0A3M8QU68"/>
<evidence type="ECO:0000259" key="12">
    <source>
        <dbReference type="PROSITE" id="PS52015"/>
    </source>
</evidence>
<dbReference type="PANTHER" id="PTHR33446">
    <property type="entry name" value="PROTEIN TONB-RELATED"/>
    <property type="match status" value="1"/>
</dbReference>
<keyword evidence="9 11" id="KW-0472">Membrane</keyword>
<keyword evidence="6 11" id="KW-0812">Transmembrane</keyword>
<evidence type="ECO:0000313" key="13">
    <source>
        <dbReference type="EMBL" id="RNF59727.1"/>
    </source>
</evidence>
<gene>
    <name evidence="13" type="ORF">EC580_10515</name>
</gene>
<dbReference type="SUPFAM" id="SSF74653">
    <property type="entry name" value="TolA/TonB C-terminal domain"/>
    <property type="match status" value="1"/>
</dbReference>
<evidence type="ECO:0000256" key="8">
    <source>
        <dbReference type="ARBA" id="ARBA00022989"/>
    </source>
</evidence>
<organism evidence="13">
    <name type="scientific">Acidithiobacillus sulfuriphilus</name>
    <dbReference type="NCBI Taxonomy" id="1867749"/>
    <lineage>
        <taxon>Bacteria</taxon>
        <taxon>Pseudomonadati</taxon>
        <taxon>Pseudomonadota</taxon>
        <taxon>Acidithiobacillia</taxon>
        <taxon>Acidithiobacillales</taxon>
        <taxon>Acidithiobacillaceae</taxon>
        <taxon>Acidithiobacillus</taxon>
    </lineage>
</organism>
<dbReference type="Pfam" id="PF03544">
    <property type="entry name" value="TonB_C"/>
    <property type="match status" value="1"/>
</dbReference>
<feature type="compositionally biased region" description="Low complexity" evidence="10">
    <location>
        <begin position="129"/>
        <end position="144"/>
    </location>
</feature>
<comment type="similarity">
    <text evidence="2">Belongs to the TonB family.</text>
</comment>
<feature type="region of interest" description="Disordered" evidence="10">
    <location>
        <begin position="83"/>
        <end position="163"/>
    </location>
</feature>
<evidence type="ECO:0000256" key="5">
    <source>
        <dbReference type="ARBA" id="ARBA00022519"/>
    </source>
</evidence>
<keyword evidence="7" id="KW-0653">Protein transport</keyword>
<dbReference type="EMBL" id="RIZI01000181">
    <property type="protein sequence ID" value="RNF59727.1"/>
    <property type="molecule type" value="Genomic_DNA"/>
</dbReference>
<feature type="transmembrane region" description="Helical" evidence="11">
    <location>
        <begin position="34"/>
        <end position="52"/>
    </location>
</feature>
<dbReference type="InterPro" id="IPR006260">
    <property type="entry name" value="TonB/TolA_C"/>
</dbReference>
<evidence type="ECO:0000256" key="1">
    <source>
        <dbReference type="ARBA" id="ARBA00004383"/>
    </source>
</evidence>
<comment type="subcellular location">
    <subcellularLocation>
        <location evidence="1">Cell inner membrane</location>
        <topology evidence="1">Single-pass membrane protein</topology>
        <orientation evidence="1">Periplasmic side</orientation>
    </subcellularLocation>
</comment>
<dbReference type="InterPro" id="IPR037682">
    <property type="entry name" value="TonB_C"/>
</dbReference>
<evidence type="ECO:0000256" key="10">
    <source>
        <dbReference type="SAM" id="MobiDB-lite"/>
    </source>
</evidence>
<feature type="domain" description="TonB C-terminal" evidence="12">
    <location>
        <begin position="161"/>
        <end position="253"/>
    </location>
</feature>
<feature type="compositionally biased region" description="Pro residues" evidence="10">
    <location>
        <begin position="98"/>
        <end position="117"/>
    </location>
</feature>
<sequence>MFWTWNVPNDLASLTAHANPEAAIFRAPGRFPLVLAWATVLVLHGLAIGAFWQHRATDHLRETAPVPLRIHLAAATAPLTVPSVKRDSAAAPQIKAPTPAPRHPSPATPPAGAPSPLPSTLAEAGAFRPEASAESANPSAATAQPTPPAAGDEPPMSIITPPGYGARYLHNPAPDYPLAARRSGEEGTVLLRVLVSADGLPEQIAIHRSSGFAILDQAAATAIRQWHFVPARQGAGNVAAWVNIPMTFRLEEN</sequence>
<reference evidence="13" key="1">
    <citation type="submission" date="2018-10" db="EMBL/GenBank/DDBJ databases">
        <title>Acidithiobacillus sulfuriphilus sp. nov.: an extremely acidophilic sulfur-oxidizing chemolithotroph isolated from a neutral pH environment.</title>
        <authorList>
            <person name="Falagan C."/>
            <person name="Moya-Beltran A."/>
            <person name="Quatrini R."/>
            <person name="Johnson D.B."/>
        </authorList>
    </citation>
    <scope>NUCLEOTIDE SEQUENCE [LARGE SCALE GENOMIC DNA]</scope>
    <source>
        <strain evidence="13">CJ-2</strain>
    </source>
</reference>
<dbReference type="PROSITE" id="PS52015">
    <property type="entry name" value="TONB_CTD"/>
    <property type="match status" value="1"/>
</dbReference>
<protein>
    <submittedName>
        <fullName evidence="13">TonB family protein</fullName>
    </submittedName>
</protein>
<dbReference type="InterPro" id="IPR051045">
    <property type="entry name" value="TonB-dependent_transducer"/>
</dbReference>
<dbReference type="GO" id="GO:0031992">
    <property type="term" value="F:energy transducer activity"/>
    <property type="evidence" value="ECO:0007669"/>
    <property type="project" value="TreeGrafter"/>
</dbReference>
<dbReference type="GO" id="GO:0055085">
    <property type="term" value="P:transmembrane transport"/>
    <property type="evidence" value="ECO:0007669"/>
    <property type="project" value="InterPro"/>
</dbReference>
<name>A0A3M8QU68_9PROT</name>
<dbReference type="PANTHER" id="PTHR33446:SF2">
    <property type="entry name" value="PROTEIN TONB"/>
    <property type="match status" value="1"/>
</dbReference>
<accession>A0A3M8QU68</accession>
<dbReference type="GO" id="GO:0015031">
    <property type="term" value="P:protein transport"/>
    <property type="evidence" value="ECO:0007669"/>
    <property type="project" value="UniProtKB-KW"/>
</dbReference>
<keyword evidence="5" id="KW-0997">Cell inner membrane</keyword>
<dbReference type="NCBIfam" id="TIGR01352">
    <property type="entry name" value="tonB_Cterm"/>
    <property type="match status" value="1"/>
</dbReference>
<proteinExistence type="inferred from homology"/>
<keyword evidence="8 11" id="KW-1133">Transmembrane helix</keyword>
<dbReference type="Gene3D" id="3.30.1150.10">
    <property type="match status" value="1"/>
</dbReference>
<comment type="caution">
    <text evidence="13">The sequence shown here is derived from an EMBL/GenBank/DDBJ whole genome shotgun (WGS) entry which is preliminary data.</text>
</comment>
<evidence type="ECO:0000256" key="7">
    <source>
        <dbReference type="ARBA" id="ARBA00022927"/>
    </source>
</evidence>
<evidence type="ECO:0000256" key="2">
    <source>
        <dbReference type="ARBA" id="ARBA00006555"/>
    </source>
</evidence>
<evidence type="ECO:0000256" key="6">
    <source>
        <dbReference type="ARBA" id="ARBA00022692"/>
    </source>
</evidence>
<evidence type="ECO:0000256" key="3">
    <source>
        <dbReference type="ARBA" id="ARBA00022448"/>
    </source>
</evidence>
<keyword evidence="4" id="KW-1003">Cell membrane</keyword>
<evidence type="ECO:0000256" key="4">
    <source>
        <dbReference type="ARBA" id="ARBA00022475"/>
    </source>
</evidence>
<evidence type="ECO:0000256" key="9">
    <source>
        <dbReference type="ARBA" id="ARBA00023136"/>
    </source>
</evidence>
<evidence type="ECO:0000256" key="11">
    <source>
        <dbReference type="SAM" id="Phobius"/>
    </source>
</evidence>
<dbReference type="GO" id="GO:0098797">
    <property type="term" value="C:plasma membrane protein complex"/>
    <property type="evidence" value="ECO:0007669"/>
    <property type="project" value="TreeGrafter"/>
</dbReference>